<dbReference type="AlphaFoldDB" id="A0AAN5ICZ2"/>
<dbReference type="EMBL" id="BTRK01000006">
    <property type="protein sequence ID" value="GMR61737.1"/>
    <property type="molecule type" value="Genomic_DNA"/>
</dbReference>
<comment type="caution">
    <text evidence="3">The sequence shown here is derived from an EMBL/GenBank/DDBJ whole genome shotgun (WGS) entry which is preliminary data.</text>
</comment>
<evidence type="ECO:0000313" key="4">
    <source>
        <dbReference type="Proteomes" id="UP001328107"/>
    </source>
</evidence>
<feature type="non-terminal residue" evidence="3">
    <location>
        <position position="1"/>
    </location>
</feature>
<proteinExistence type="predicted"/>
<protein>
    <submittedName>
        <fullName evidence="3">Uncharacterized protein</fullName>
    </submittedName>
</protein>
<feature type="transmembrane region" description="Helical" evidence="2">
    <location>
        <begin position="23"/>
        <end position="43"/>
    </location>
</feature>
<accession>A0AAN5ICZ2</accession>
<keyword evidence="4" id="KW-1185">Reference proteome</keyword>
<keyword evidence="2" id="KW-0472">Membrane</keyword>
<feature type="region of interest" description="Disordered" evidence="1">
    <location>
        <begin position="178"/>
        <end position="220"/>
    </location>
</feature>
<feature type="transmembrane region" description="Helical" evidence="2">
    <location>
        <begin position="76"/>
        <end position="100"/>
    </location>
</feature>
<evidence type="ECO:0000313" key="3">
    <source>
        <dbReference type="EMBL" id="GMR61737.1"/>
    </source>
</evidence>
<organism evidence="3 4">
    <name type="scientific">Pristionchus mayeri</name>
    <dbReference type="NCBI Taxonomy" id="1317129"/>
    <lineage>
        <taxon>Eukaryota</taxon>
        <taxon>Metazoa</taxon>
        <taxon>Ecdysozoa</taxon>
        <taxon>Nematoda</taxon>
        <taxon>Chromadorea</taxon>
        <taxon>Rhabditida</taxon>
        <taxon>Rhabditina</taxon>
        <taxon>Diplogasteromorpha</taxon>
        <taxon>Diplogasteroidea</taxon>
        <taxon>Neodiplogasteridae</taxon>
        <taxon>Pristionchus</taxon>
    </lineage>
</organism>
<dbReference type="Proteomes" id="UP001328107">
    <property type="component" value="Unassembled WGS sequence"/>
</dbReference>
<feature type="transmembrane region" description="Helical" evidence="2">
    <location>
        <begin position="112"/>
        <end position="132"/>
    </location>
</feature>
<gene>
    <name evidence="3" type="ORF">PMAYCL1PPCAC_31932</name>
</gene>
<evidence type="ECO:0000256" key="1">
    <source>
        <dbReference type="SAM" id="MobiDB-lite"/>
    </source>
</evidence>
<keyword evidence="2" id="KW-1133">Transmembrane helix</keyword>
<evidence type="ECO:0000256" key="2">
    <source>
        <dbReference type="SAM" id="Phobius"/>
    </source>
</evidence>
<feature type="compositionally biased region" description="Basic and acidic residues" evidence="1">
    <location>
        <begin position="180"/>
        <end position="193"/>
    </location>
</feature>
<feature type="compositionally biased region" description="Basic and acidic residues" evidence="1">
    <location>
        <begin position="210"/>
        <end position="220"/>
    </location>
</feature>
<keyword evidence="2" id="KW-0812">Transmembrane</keyword>
<name>A0AAN5ICZ2_9BILA</name>
<sequence>VLQGMNRGDEELARGPIFKRRNIADWHLFFEVIWMIVYCFANTKDDREVELMIAGTFVLGVFASRLMVFAVDFYRILAIPALVLTLAELAPRGFILIQTMVYEQIDLTAANSYYLCYIALGIVALGHLWVCYEYGRAYYLIAWEKKEAALDEEVRVESDAIWKEKQKIRKRLIRKKHLAERKAEAERRAKENGIEMDEDSPSTSTLQPSKSHDHFYVENG</sequence>
<feature type="transmembrane region" description="Helical" evidence="2">
    <location>
        <begin position="49"/>
        <end position="69"/>
    </location>
</feature>
<reference evidence="4" key="1">
    <citation type="submission" date="2022-10" db="EMBL/GenBank/DDBJ databases">
        <title>Genome assembly of Pristionchus species.</title>
        <authorList>
            <person name="Yoshida K."/>
            <person name="Sommer R.J."/>
        </authorList>
    </citation>
    <scope>NUCLEOTIDE SEQUENCE [LARGE SCALE GENOMIC DNA]</scope>
    <source>
        <strain evidence="4">RS5460</strain>
    </source>
</reference>